<reference evidence="3 4" key="1">
    <citation type="journal article" date="2014" name="Genome Announc.">
        <title>Complete Genome Sequence of Amino Acid-Utilizing Eubacterium acidaminophilum al-2 (DSM 3953).</title>
        <authorList>
            <person name="Poehlein A."/>
            <person name="Andreesen J.R."/>
            <person name="Daniel R."/>
        </authorList>
    </citation>
    <scope>NUCLEOTIDE SEQUENCE [LARGE SCALE GENOMIC DNA]</scope>
    <source>
        <strain evidence="3 4">DSM 3953</strain>
    </source>
</reference>
<dbReference type="AlphaFoldDB" id="W8T4J8"/>
<dbReference type="OrthoDB" id="1747026at2"/>
<keyword evidence="2" id="KW-0472">Membrane</keyword>
<dbReference type="RefSeq" id="WP_025435644.1">
    <property type="nucleotide sequence ID" value="NZ_CP007452.1"/>
</dbReference>
<organism evidence="3 4">
    <name type="scientific">Peptoclostridium acidaminophilum DSM 3953</name>
    <dbReference type="NCBI Taxonomy" id="1286171"/>
    <lineage>
        <taxon>Bacteria</taxon>
        <taxon>Bacillati</taxon>
        <taxon>Bacillota</taxon>
        <taxon>Clostridia</taxon>
        <taxon>Peptostreptococcales</taxon>
        <taxon>Peptoclostridiaceae</taxon>
        <taxon>Peptoclostridium</taxon>
    </lineage>
</organism>
<dbReference type="eggNOG" id="ENOG502ZBM6">
    <property type="taxonomic scope" value="Bacteria"/>
</dbReference>
<sequence>MDKSKDNDRNVKKASPRLKIILALSFLVAILFAFLIVYIINPEFKVSADNAMKKMPLISSIAGIGDSAQDIEAQKNDLAEYYLSLDEGRVIDKLMLLKKQDKRLYKEIVQLMKDDDFEFTQEVLSEISLKEMKKNALKREIESMKKEKAGDISEKARYYAKVGLLQTVRDIEDDIRMLEIDSTYAASLLQDMKPKYAARVIYYIDVDIKDAVETNLKGDAAQKIKRELLSFEKYIEEMDSMTMLYADKDYNQASLELQDKEKFKAEDVAYIIANMEVVQAGKILACFQDETYANDVIEEINKIKLLNDQIDTGSLYTTVNIMDSYIGRVSELRESYKKMESTALADIIRNILGRDEIYKEYPVGEGVLRITQEELLVDILRGLPPKSISKILKELGAQKASELTRKMGLPEEGGY</sequence>
<evidence type="ECO:0000313" key="3">
    <source>
        <dbReference type="EMBL" id="AHM56659.1"/>
    </source>
</evidence>
<dbReference type="STRING" id="1286171.EAL2_c13640"/>
<proteinExistence type="predicted"/>
<evidence type="ECO:0000313" key="4">
    <source>
        <dbReference type="Proteomes" id="UP000019591"/>
    </source>
</evidence>
<dbReference type="PATRIC" id="fig|1286171.3.peg.1314"/>
<name>W8T4J8_PEPAC</name>
<feature type="transmembrane region" description="Helical" evidence="2">
    <location>
        <begin position="20"/>
        <end position="40"/>
    </location>
</feature>
<dbReference type="Proteomes" id="UP000019591">
    <property type="component" value="Chromosome"/>
</dbReference>
<evidence type="ECO:0000256" key="2">
    <source>
        <dbReference type="SAM" id="Phobius"/>
    </source>
</evidence>
<dbReference type="KEGG" id="eac:EAL2_c13640"/>
<dbReference type="EMBL" id="CP007452">
    <property type="protein sequence ID" value="AHM56659.1"/>
    <property type="molecule type" value="Genomic_DNA"/>
</dbReference>
<feature type="coiled-coil region" evidence="1">
    <location>
        <begin position="127"/>
        <end position="154"/>
    </location>
</feature>
<protein>
    <submittedName>
        <fullName evidence="3">Uncharacterized protein</fullName>
    </submittedName>
</protein>
<dbReference type="HOGENOM" id="CLU_661812_0_0_9"/>
<keyword evidence="4" id="KW-1185">Reference proteome</keyword>
<gene>
    <name evidence="3" type="ORF">EAL2_c13640</name>
</gene>
<evidence type="ECO:0000256" key="1">
    <source>
        <dbReference type="SAM" id="Coils"/>
    </source>
</evidence>
<keyword evidence="1" id="KW-0175">Coiled coil</keyword>
<keyword evidence="2" id="KW-0812">Transmembrane</keyword>
<accession>W8T4J8</accession>
<keyword evidence="2" id="KW-1133">Transmembrane helix</keyword>